<dbReference type="Gene3D" id="3.40.605.10">
    <property type="entry name" value="Aldehyde Dehydrogenase, Chain A, domain 1"/>
    <property type="match status" value="1"/>
</dbReference>
<keyword evidence="2 4" id="KW-0560">Oxidoreductase</keyword>
<dbReference type="SUPFAM" id="SSF53720">
    <property type="entry name" value="ALDH-like"/>
    <property type="match status" value="1"/>
</dbReference>
<sequence>MITLDNPALLQQANFINGKWLSADSAPAKFAVTNPATDEIIGYVPSFGKATVDEVVTHADTAWQAFRRLTAKERADLLFRFRKQIMDNQHDLAKIITLEQGKPLTESLAEIQSSANTIEWFAEEVKRIYGETIPPHSHSKRLMTIKQPIGVTAAITPWNFPSSIVTRKCAPALAAGCAIVIKPAPETPFSAIALAYLSEQAGFPSGIFNVITGDEVELGKALCENKTVRMISFTGSTAVGRILLKQSADTIKKVTLELGGNAPFIVFDDADIDKAVSGTIACKFRNSGQTCISANRIIVDKSIYPEYLDKLSKAVATLKVGDGLSPDVQIGPLITHQSALRLQSLVEQAVDQGANLVTGGNILSGNFFAPTILTDTPPDIALTCDEIFGPVAPIMTFTDEAEAIAIANQTDLGLAGYFYSRNISRIYRVAEALETGMVGINTGSISTEVAPFGGIKQSGLGREGAKYGIDEYTEIKYLCIDVTD</sequence>
<protein>
    <submittedName>
        <fullName evidence="6">Aldehyde dehydrogenase family protein</fullName>
    </submittedName>
</protein>
<dbReference type="FunFam" id="3.40.309.10:FF:000004">
    <property type="entry name" value="Succinate-semialdehyde dehydrogenase I"/>
    <property type="match status" value="1"/>
</dbReference>
<dbReference type="FunFam" id="3.40.605.10:FF:000005">
    <property type="entry name" value="Succinate-semialdehyde dehydrogenase I"/>
    <property type="match status" value="1"/>
</dbReference>
<proteinExistence type="inferred from homology"/>
<dbReference type="InterPro" id="IPR016162">
    <property type="entry name" value="Ald_DH_N"/>
</dbReference>
<evidence type="ECO:0000259" key="5">
    <source>
        <dbReference type="Pfam" id="PF00171"/>
    </source>
</evidence>
<dbReference type="GO" id="GO:0009450">
    <property type="term" value="P:gamma-aminobutyric acid catabolic process"/>
    <property type="evidence" value="ECO:0007669"/>
    <property type="project" value="TreeGrafter"/>
</dbReference>
<dbReference type="FunFam" id="3.40.605.10:FF:000026">
    <property type="entry name" value="Aldehyde dehydrogenase, putative"/>
    <property type="match status" value="1"/>
</dbReference>
<evidence type="ECO:0000256" key="1">
    <source>
        <dbReference type="ARBA" id="ARBA00009986"/>
    </source>
</evidence>
<dbReference type="InterPro" id="IPR050740">
    <property type="entry name" value="Aldehyde_DH_Superfamily"/>
</dbReference>
<feature type="active site" evidence="3">
    <location>
        <position position="257"/>
    </location>
</feature>
<dbReference type="GO" id="GO:0004777">
    <property type="term" value="F:succinate-semialdehyde dehydrogenase (NAD+) activity"/>
    <property type="evidence" value="ECO:0007669"/>
    <property type="project" value="TreeGrafter"/>
</dbReference>
<dbReference type="InParanoid" id="A0A6N7EUV8"/>
<dbReference type="EMBL" id="WHNW01000006">
    <property type="protein sequence ID" value="MPV86351.1"/>
    <property type="molecule type" value="Genomic_DNA"/>
</dbReference>
<evidence type="ECO:0000256" key="3">
    <source>
        <dbReference type="PROSITE-ProRule" id="PRU10007"/>
    </source>
</evidence>
<dbReference type="Gene3D" id="3.40.309.10">
    <property type="entry name" value="Aldehyde Dehydrogenase, Chain A, domain 2"/>
    <property type="match status" value="1"/>
</dbReference>
<comment type="caution">
    <text evidence="6">The sequence shown here is derived from an EMBL/GenBank/DDBJ whole genome shotgun (WGS) entry which is preliminary data.</text>
</comment>
<dbReference type="Proteomes" id="UP000471298">
    <property type="component" value="Unassembled WGS sequence"/>
</dbReference>
<accession>A0A6N7EUV8</accession>
<reference evidence="6 7" key="1">
    <citation type="submission" date="2019-10" db="EMBL/GenBank/DDBJ databases">
        <title>Cardiobacteriales fam. a chemoheterotrophic member of the order Cardiobacteriales, and proposal of Cardiobacteriales fam. nov.</title>
        <authorList>
            <person name="Wang C."/>
        </authorList>
    </citation>
    <scope>NUCLEOTIDE SEQUENCE [LARGE SCALE GENOMIC DNA]</scope>
    <source>
        <strain evidence="6 7">ML27</strain>
    </source>
</reference>
<evidence type="ECO:0000313" key="7">
    <source>
        <dbReference type="Proteomes" id="UP000471298"/>
    </source>
</evidence>
<organism evidence="6 7">
    <name type="scientific">Ostreibacterium oceani</name>
    <dbReference type="NCBI Taxonomy" id="2654998"/>
    <lineage>
        <taxon>Bacteria</taxon>
        <taxon>Pseudomonadati</taxon>
        <taxon>Pseudomonadota</taxon>
        <taxon>Gammaproteobacteria</taxon>
        <taxon>Cardiobacteriales</taxon>
        <taxon>Ostreibacteriaceae</taxon>
        <taxon>Ostreibacterium</taxon>
    </lineage>
</organism>
<dbReference type="InterPro" id="IPR016161">
    <property type="entry name" value="Ald_DH/histidinol_DH"/>
</dbReference>
<evidence type="ECO:0000256" key="4">
    <source>
        <dbReference type="RuleBase" id="RU003345"/>
    </source>
</evidence>
<dbReference type="CDD" id="cd07103">
    <property type="entry name" value="ALDH_F5_SSADH_GabD"/>
    <property type="match status" value="1"/>
</dbReference>
<dbReference type="GO" id="GO:0005829">
    <property type="term" value="C:cytosol"/>
    <property type="evidence" value="ECO:0007669"/>
    <property type="project" value="TreeGrafter"/>
</dbReference>
<dbReference type="InterPro" id="IPR029510">
    <property type="entry name" value="Ald_DH_CS_GLU"/>
</dbReference>
<evidence type="ECO:0000313" key="6">
    <source>
        <dbReference type="EMBL" id="MPV86351.1"/>
    </source>
</evidence>
<comment type="similarity">
    <text evidence="1 4">Belongs to the aldehyde dehydrogenase family.</text>
</comment>
<dbReference type="PANTHER" id="PTHR43353:SF5">
    <property type="entry name" value="SUCCINATE-SEMIALDEHYDE DEHYDROGENASE, MITOCHONDRIAL"/>
    <property type="match status" value="1"/>
</dbReference>
<dbReference type="InterPro" id="IPR015590">
    <property type="entry name" value="Aldehyde_DH_dom"/>
</dbReference>
<evidence type="ECO:0000256" key="2">
    <source>
        <dbReference type="ARBA" id="ARBA00023002"/>
    </source>
</evidence>
<dbReference type="PANTHER" id="PTHR43353">
    <property type="entry name" value="SUCCINATE-SEMIALDEHYDE DEHYDROGENASE, MITOCHONDRIAL"/>
    <property type="match status" value="1"/>
</dbReference>
<dbReference type="Pfam" id="PF00171">
    <property type="entry name" value="Aldedh"/>
    <property type="match status" value="1"/>
</dbReference>
<feature type="domain" description="Aldehyde dehydrogenase" evidence="5">
    <location>
        <begin position="20"/>
        <end position="477"/>
    </location>
</feature>
<dbReference type="AlphaFoldDB" id="A0A6N7EUV8"/>
<dbReference type="InterPro" id="IPR016163">
    <property type="entry name" value="Ald_DH_C"/>
</dbReference>
<keyword evidence="7" id="KW-1185">Reference proteome</keyword>
<gene>
    <name evidence="6" type="ORF">GCU85_06350</name>
</gene>
<name>A0A6N7EUV8_9GAMM</name>
<dbReference type="PROSITE" id="PS00687">
    <property type="entry name" value="ALDEHYDE_DEHYDR_GLU"/>
    <property type="match status" value="1"/>
</dbReference>